<evidence type="ECO:0000313" key="2">
    <source>
        <dbReference type="EMBL" id="NYI05693.1"/>
    </source>
</evidence>
<dbReference type="AlphaFoldDB" id="A0A852ZTF4"/>
<feature type="region of interest" description="Disordered" evidence="1">
    <location>
        <begin position="1"/>
        <end position="21"/>
    </location>
</feature>
<dbReference type="RefSeq" id="WP_179814387.1">
    <property type="nucleotide sequence ID" value="NZ_JACBZD010000001.1"/>
</dbReference>
<protein>
    <recommendedName>
        <fullName evidence="4">ATP-binding protein</fullName>
    </recommendedName>
</protein>
<comment type="caution">
    <text evidence="2">The sequence shown here is derived from an EMBL/GenBank/DDBJ whole genome shotgun (WGS) entry which is preliminary data.</text>
</comment>
<dbReference type="Proteomes" id="UP000567795">
    <property type="component" value="Unassembled WGS sequence"/>
</dbReference>
<sequence>MCTRLCPASARDDAPDHAPVPPSSDNFTYSLGLPGGAFCASFARAAVRRLLTLHQLDELVDLTELTVSELLSSAYLYTPNTEVSLWLRWRFGELRLTVFDQHTSHLIPQARDCQNERCRSLNLLSRVLAACGGDWGIEQRYPPVPGTSLWASLRPEGARRFAAL</sequence>
<evidence type="ECO:0008006" key="4">
    <source>
        <dbReference type="Google" id="ProtNLM"/>
    </source>
</evidence>
<organism evidence="2 3">
    <name type="scientific">Allostreptomyces psammosilenae</name>
    <dbReference type="NCBI Taxonomy" id="1892865"/>
    <lineage>
        <taxon>Bacteria</taxon>
        <taxon>Bacillati</taxon>
        <taxon>Actinomycetota</taxon>
        <taxon>Actinomycetes</taxon>
        <taxon>Kitasatosporales</taxon>
        <taxon>Streptomycetaceae</taxon>
        <taxon>Allostreptomyces</taxon>
    </lineage>
</organism>
<name>A0A852ZTF4_9ACTN</name>
<evidence type="ECO:0000313" key="3">
    <source>
        <dbReference type="Proteomes" id="UP000567795"/>
    </source>
</evidence>
<gene>
    <name evidence="2" type="ORF">FHU37_002636</name>
</gene>
<reference evidence="2 3" key="1">
    <citation type="submission" date="2020-07" db="EMBL/GenBank/DDBJ databases">
        <title>Sequencing the genomes of 1000 actinobacteria strains.</title>
        <authorList>
            <person name="Klenk H.-P."/>
        </authorList>
    </citation>
    <scope>NUCLEOTIDE SEQUENCE [LARGE SCALE GENOMIC DNA]</scope>
    <source>
        <strain evidence="2 3">DSM 42178</strain>
    </source>
</reference>
<dbReference type="EMBL" id="JACBZD010000001">
    <property type="protein sequence ID" value="NYI05693.1"/>
    <property type="molecule type" value="Genomic_DNA"/>
</dbReference>
<proteinExistence type="predicted"/>
<keyword evidence="3" id="KW-1185">Reference proteome</keyword>
<accession>A0A852ZTF4</accession>
<dbReference type="InterPro" id="IPR036890">
    <property type="entry name" value="HATPase_C_sf"/>
</dbReference>
<dbReference type="Gene3D" id="3.30.565.10">
    <property type="entry name" value="Histidine kinase-like ATPase, C-terminal domain"/>
    <property type="match status" value="1"/>
</dbReference>
<evidence type="ECO:0000256" key="1">
    <source>
        <dbReference type="SAM" id="MobiDB-lite"/>
    </source>
</evidence>